<protein>
    <submittedName>
        <fullName evidence="2">Uncharacterized protein</fullName>
    </submittedName>
</protein>
<feature type="compositionally biased region" description="Basic residues" evidence="1">
    <location>
        <begin position="1"/>
        <end position="13"/>
    </location>
</feature>
<dbReference type="EMBL" id="JAAIUV010000028">
    <property type="protein sequence ID" value="NEX80053.1"/>
    <property type="molecule type" value="Genomic_DNA"/>
</dbReference>
<dbReference type="AlphaFoldDB" id="A0A6B3TT89"/>
<reference evidence="2" key="1">
    <citation type="submission" date="2020-02" db="EMBL/GenBank/DDBJ databases">
        <title>Bacillus sedimentmangrovi sp. nov., isolated from sediment of the mangrove ecosystem.</title>
        <authorList>
            <person name="Liu G."/>
        </authorList>
    </citation>
    <scope>NUCLEOTIDE SEQUENCE [LARGE SCALE GENOMIC DNA]</scope>
    <source>
        <strain evidence="2">SgZ-7</strain>
    </source>
</reference>
<proteinExistence type="predicted"/>
<evidence type="ECO:0000256" key="1">
    <source>
        <dbReference type="SAM" id="MobiDB-lite"/>
    </source>
</evidence>
<comment type="caution">
    <text evidence="2">The sequence shown here is derived from an EMBL/GenBank/DDBJ whole genome shotgun (WGS) entry which is preliminary data.</text>
</comment>
<keyword evidence="3" id="KW-1185">Reference proteome</keyword>
<feature type="region of interest" description="Disordered" evidence="1">
    <location>
        <begin position="1"/>
        <end position="35"/>
    </location>
</feature>
<dbReference type="Proteomes" id="UP000481621">
    <property type="component" value="Unassembled WGS sequence"/>
</dbReference>
<organism evidence="2 3">
    <name type="scientific">Neobacillus thermocopriae</name>
    <dbReference type="NCBI Taxonomy" id="1215031"/>
    <lineage>
        <taxon>Bacteria</taxon>
        <taxon>Bacillati</taxon>
        <taxon>Bacillota</taxon>
        <taxon>Bacilli</taxon>
        <taxon>Bacillales</taxon>
        <taxon>Bacillaceae</taxon>
        <taxon>Neobacillus</taxon>
    </lineage>
</organism>
<gene>
    <name evidence="2" type="ORF">G4Z05_14420</name>
</gene>
<feature type="compositionally biased region" description="Basic and acidic residues" evidence="1">
    <location>
        <begin position="14"/>
        <end position="32"/>
    </location>
</feature>
<evidence type="ECO:0000313" key="3">
    <source>
        <dbReference type="Proteomes" id="UP000481621"/>
    </source>
</evidence>
<accession>A0A6B3TT89</accession>
<sequence>MGRGHHFHHKNKNHPGDFPKHSMTERHSRDAIGDEELIVVQEAFKNRIETEEERQDTGRVLPEQTEG</sequence>
<name>A0A6B3TT89_9BACI</name>
<dbReference type="RefSeq" id="WP_163252521.1">
    <property type="nucleotide sequence ID" value="NZ_JAAIUV010000028.1"/>
</dbReference>
<evidence type="ECO:0000313" key="2">
    <source>
        <dbReference type="EMBL" id="NEX80053.1"/>
    </source>
</evidence>
<feature type="region of interest" description="Disordered" evidence="1">
    <location>
        <begin position="47"/>
        <end position="67"/>
    </location>
</feature>